<evidence type="ECO:0000313" key="3">
    <source>
        <dbReference type="Proteomes" id="UP001168990"/>
    </source>
</evidence>
<gene>
    <name evidence="2" type="ORF">PV328_008748</name>
</gene>
<reference evidence="2" key="1">
    <citation type="journal article" date="2023" name="bioRxiv">
        <title>Scaffold-level genome assemblies of two parasitoid biocontrol wasps reveal the parthenogenesis mechanism and an associated novel virus.</title>
        <authorList>
            <person name="Inwood S."/>
            <person name="Skelly J."/>
            <person name="Guhlin J."/>
            <person name="Harrop T."/>
            <person name="Goldson S."/>
            <person name="Dearden P."/>
        </authorList>
    </citation>
    <scope>NUCLEOTIDE SEQUENCE</scope>
    <source>
        <strain evidence="2">Irish</strain>
        <tissue evidence="2">Whole body</tissue>
    </source>
</reference>
<protein>
    <submittedName>
        <fullName evidence="2">Uncharacterized protein</fullName>
    </submittedName>
</protein>
<keyword evidence="3" id="KW-1185">Reference proteome</keyword>
<name>A0AA39FK27_9HYME</name>
<feature type="region of interest" description="Disordered" evidence="1">
    <location>
        <begin position="133"/>
        <end position="172"/>
    </location>
</feature>
<organism evidence="2 3">
    <name type="scientific">Microctonus aethiopoides</name>
    <dbReference type="NCBI Taxonomy" id="144406"/>
    <lineage>
        <taxon>Eukaryota</taxon>
        <taxon>Metazoa</taxon>
        <taxon>Ecdysozoa</taxon>
        <taxon>Arthropoda</taxon>
        <taxon>Hexapoda</taxon>
        <taxon>Insecta</taxon>
        <taxon>Pterygota</taxon>
        <taxon>Neoptera</taxon>
        <taxon>Endopterygota</taxon>
        <taxon>Hymenoptera</taxon>
        <taxon>Apocrita</taxon>
        <taxon>Ichneumonoidea</taxon>
        <taxon>Braconidae</taxon>
        <taxon>Euphorinae</taxon>
        <taxon>Microctonus</taxon>
    </lineage>
</organism>
<comment type="caution">
    <text evidence="2">The sequence shown here is derived from an EMBL/GenBank/DDBJ whole genome shotgun (WGS) entry which is preliminary data.</text>
</comment>
<reference evidence="2" key="2">
    <citation type="submission" date="2023-03" db="EMBL/GenBank/DDBJ databases">
        <authorList>
            <person name="Inwood S.N."/>
            <person name="Skelly J.G."/>
            <person name="Guhlin J."/>
            <person name="Harrop T.W.R."/>
            <person name="Goldson S.G."/>
            <person name="Dearden P.K."/>
        </authorList>
    </citation>
    <scope>NUCLEOTIDE SEQUENCE</scope>
    <source>
        <strain evidence="2">Irish</strain>
        <tissue evidence="2">Whole body</tissue>
    </source>
</reference>
<evidence type="ECO:0000256" key="1">
    <source>
        <dbReference type="SAM" id="MobiDB-lite"/>
    </source>
</evidence>
<accession>A0AA39FK27</accession>
<dbReference type="EMBL" id="JAQQBS010000003">
    <property type="protein sequence ID" value="KAK0170973.1"/>
    <property type="molecule type" value="Genomic_DNA"/>
</dbReference>
<proteinExistence type="predicted"/>
<dbReference type="GO" id="GO:0043328">
    <property type="term" value="P:protein transport to vacuole involved in ubiquitin-dependent protein catabolic process via the multivesicular body sorting pathway"/>
    <property type="evidence" value="ECO:0007669"/>
    <property type="project" value="TreeGrafter"/>
</dbReference>
<dbReference type="AlphaFoldDB" id="A0AA39FK27"/>
<dbReference type="Gene3D" id="1.20.5.1940">
    <property type="match status" value="1"/>
</dbReference>
<evidence type="ECO:0000313" key="2">
    <source>
        <dbReference type="EMBL" id="KAK0170973.1"/>
    </source>
</evidence>
<sequence length="172" mass="19190">MIKQEQGTKKSVQFPEEVEVKTLKRQPEITDVEIDESKIDRLLLLLHEANPQSDAGDPPELLDLGEQVTARGPLIDAALEKVDKRHAQLTQLSADLVDALNLCHTLMREPVATSTYNTLLKMPPHMSMYQYPNQPPHMYNGMPPPPPQQQHQSSYNPASGMPPGPYNTNMSG</sequence>
<dbReference type="PANTHER" id="PTHR45929:SF3">
    <property type="entry name" value="JAK PATHWAY SIGNAL TRANSDUCTION ADAPTOR MOLECULE"/>
    <property type="match status" value="1"/>
</dbReference>
<dbReference type="PANTHER" id="PTHR45929">
    <property type="entry name" value="JAK PATHWAY SIGNAL TRANSDUCTION ADAPTOR MOLECULE"/>
    <property type="match status" value="1"/>
</dbReference>
<dbReference type="Proteomes" id="UP001168990">
    <property type="component" value="Unassembled WGS sequence"/>
</dbReference>
<dbReference type="GO" id="GO:0033565">
    <property type="term" value="C:ESCRT-0 complex"/>
    <property type="evidence" value="ECO:0007669"/>
    <property type="project" value="TreeGrafter"/>
</dbReference>
<dbReference type="InterPro" id="IPR050670">
    <property type="entry name" value="STAM"/>
</dbReference>